<dbReference type="Gene3D" id="1.10.10.10">
    <property type="entry name" value="Winged helix-like DNA-binding domain superfamily/Winged helix DNA-binding domain"/>
    <property type="match status" value="1"/>
</dbReference>
<evidence type="ECO:0008006" key="3">
    <source>
        <dbReference type="Google" id="ProtNLM"/>
    </source>
</evidence>
<dbReference type="EMBL" id="JBHSZQ010000020">
    <property type="protein sequence ID" value="MFC7126320.1"/>
    <property type="molecule type" value="Genomic_DNA"/>
</dbReference>
<accession>A0ABD5X5C2</accession>
<comment type="caution">
    <text evidence="1">The sequence shown here is derived from an EMBL/GenBank/DDBJ whole genome shotgun (WGS) entry which is preliminary data.</text>
</comment>
<dbReference type="InterPro" id="IPR036388">
    <property type="entry name" value="WH-like_DNA-bd_sf"/>
</dbReference>
<dbReference type="Proteomes" id="UP001596414">
    <property type="component" value="Unassembled WGS sequence"/>
</dbReference>
<name>A0ABD5X5C2_9EURY</name>
<dbReference type="RefSeq" id="WP_267635875.1">
    <property type="nucleotide sequence ID" value="NZ_JAODIY010000001.1"/>
</dbReference>
<organism evidence="1 2">
    <name type="scientific">Halovenus rubra</name>
    <dbReference type="NCBI Taxonomy" id="869890"/>
    <lineage>
        <taxon>Archaea</taxon>
        <taxon>Methanobacteriati</taxon>
        <taxon>Methanobacteriota</taxon>
        <taxon>Stenosarchaea group</taxon>
        <taxon>Halobacteria</taxon>
        <taxon>Halobacteriales</taxon>
        <taxon>Haloarculaceae</taxon>
        <taxon>Halovenus</taxon>
    </lineage>
</organism>
<sequence length="87" mass="9734">MGGKNVPSMVLDETKLNEKDKIILDYLTTEGRATPAILEEVIAEQTEGGGVSRSYINQRLVRLAEHHHIKNIRGKGVYEFVSDPRAE</sequence>
<proteinExistence type="predicted"/>
<evidence type="ECO:0000313" key="1">
    <source>
        <dbReference type="EMBL" id="MFC7126320.1"/>
    </source>
</evidence>
<protein>
    <recommendedName>
        <fullName evidence="3">Transcriptional regulator</fullName>
    </recommendedName>
</protein>
<evidence type="ECO:0000313" key="2">
    <source>
        <dbReference type="Proteomes" id="UP001596414"/>
    </source>
</evidence>
<dbReference type="AlphaFoldDB" id="A0ABD5X5C2"/>
<gene>
    <name evidence="1" type="ORF">ACFQJ7_09775</name>
</gene>
<reference evidence="1 2" key="1">
    <citation type="journal article" date="2014" name="Int. J. Syst. Evol. Microbiol.">
        <title>Complete genome sequence of Corynebacterium casei LMG S-19264T (=DSM 44701T), isolated from a smear-ripened cheese.</title>
        <authorList>
            <consortium name="US DOE Joint Genome Institute (JGI-PGF)"/>
            <person name="Walter F."/>
            <person name="Albersmeier A."/>
            <person name="Kalinowski J."/>
            <person name="Ruckert C."/>
        </authorList>
    </citation>
    <scope>NUCLEOTIDE SEQUENCE [LARGE SCALE GENOMIC DNA]</scope>
    <source>
        <strain evidence="1 2">CGMCC 4.7215</strain>
    </source>
</reference>